<sequence length="258" mass="30314">MFQVQGFTLRDRFALRDHSRFCAIGERSDLRKRELQWHDDHTEGCQYLGYRLQCRDTGTTSFNKAVFSRFQIDFRRELMKRFGIKETDRGIRCGLGLLTVMYDGYEVFVESDEVNGQHVDIMVKSSQVGVKNPRTRMQIITFLQEHFLRKLQRFYASSSGCPGISLVVGVIRTSSVQHLVQIRERRAPQHSIALEEWKNKFRLSIDHKFQVDMKAEVDDESLLSFQYRWPDGELELVKDTLGSEDLIDILSYVRDYHM</sequence>
<gene>
    <name evidence="1" type="ORF">R1sor_021704</name>
</gene>
<protein>
    <recommendedName>
        <fullName evidence="3">Decapping nuclease</fullName>
    </recommendedName>
</protein>
<keyword evidence="2" id="KW-1185">Reference proteome</keyword>
<dbReference type="Proteomes" id="UP001633002">
    <property type="component" value="Unassembled WGS sequence"/>
</dbReference>
<dbReference type="PANTHER" id="PTHR47679">
    <property type="entry name" value="PROTEIN TORNADO 1"/>
    <property type="match status" value="1"/>
</dbReference>
<evidence type="ECO:0008006" key="3">
    <source>
        <dbReference type="Google" id="ProtNLM"/>
    </source>
</evidence>
<reference evidence="1 2" key="1">
    <citation type="submission" date="2024-09" db="EMBL/GenBank/DDBJ databases">
        <title>Chromosome-scale assembly of Riccia sorocarpa.</title>
        <authorList>
            <person name="Paukszto L."/>
        </authorList>
    </citation>
    <scope>NUCLEOTIDE SEQUENCE [LARGE SCALE GENOMIC DNA]</scope>
    <source>
        <strain evidence="1">LP-2024</strain>
        <tissue evidence="1">Aerial parts of the thallus</tissue>
    </source>
</reference>
<evidence type="ECO:0000313" key="2">
    <source>
        <dbReference type="Proteomes" id="UP001633002"/>
    </source>
</evidence>
<organism evidence="1 2">
    <name type="scientific">Riccia sorocarpa</name>
    <dbReference type="NCBI Taxonomy" id="122646"/>
    <lineage>
        <taxon>Eukaryota</taxon>
        <taxon>Viridiplantae</taxon>
        <taxon>Streptophyta</taxon>
        <taxon>Embryophyta</taxon>
        <taxon>Marchantiophyta</taxon>
        <taxon>Marchantiopsida</taxon>
        <taxon>Marchantiidae</taxon>
        <taxon>Marchantiales</taxon>
        <taxon>Ricciaceae</taxon>
        <taxon>Riccia</taxon>
    </lineage>
</organism>
<comment type="caution">
    <text evidence="1">The sequence shown here is derived from an EMBL/GenBank/DDBJ whole genome shotgun (WGS) entry which is preliminary data.</text>
</comment>
<dbReference type="PANTHER" id="PTHR47679:SF1">
    <property type="entry name" value="PROTEIN TORNADO 1"/>
    <property type="match status" value="1"/>
</dbReference>
<name>A0ABD3GHU3_9MARC</name>
<proteinExistence type="predicted"/>
<dbReference type="EMBL" id="JBJQOH010000007">
    <property type="protein sequence ID" value="KAL3678748.1"/>
    <property type="molecule type" value="Genomic_DNA"/>
</dbReference>
<dbReference type="AlphaFoldDB" id="A0ABD3GHU3"/>
<accession>A0ABD3GHU3</accession>
<evidence type="ECO:0000313" key="1">
    <source>
        <dbReference type="EMBL" id="KAL3678748.1"/>
    </source>
</evidence>